<dbReference type="EMBL" id="VEVO01000008">
    <property type="protein sequence ID" value="KAF0038478.1"/>
    <property type="molecule type" value="Genomic_DNA"/>
</dbReference>
<dbReference type="Proteomes" id="UP000438429">
    <property type="component" value="Unassembled WGS sequence"/>
</dbReference>
<reference evidence="1 2" key="1">
    <citation type="submission" date="2019-06" db="EMBL/GenBank/DDBJ databases">
        <title>Draft genomes of female and male turbot (Scophthalmus maximus).</title>
        <authorList>
            <person name="Xu H."/>
            <person name="Xu X.-W."/>
            <person name="Shao C."/>
            <person name="Chen S."/>
        </authorList>
    </citation>
    <scope>NUCLEOTIDE SEQUENCE [LARGE SCALE GENOMIC DNA]</scope>
    <source>
        <strain evidence="1">Ysfricsl-2016a</strain>
        <tissue evidence="1">Blood</tissue>
    </source>
</reference>
<organism evidence="1 2">
    <name type="scientific">Scophthalmus maximus</name>
    <name type="common">Turbot</name>
    <name type="synonym">Psetta maxima</name>
    <dbReference type="NCBI Taxonomy" id="52904"/>
    <lineage>
        <taxon>Eukaryota</taxon>
        <taxon>Metazoa</taxon>
        <taxon>Chordata</taxon>
        <taxon>Craniata</taxon>
        <taxon>Vertebrata</taxon>
        <taxon>Euteleostomi</taxon>
        <taxon>Actinopterygii</taxon>
        <taxon>Neopterygii</taxon>
        <taxon>Teleostei</taxon>
        <taxon>Neoteleostei</taxon>
        <taxon>Acanthomorphata</taxon>
        <taxon>Carangaria</taxon>
        <taxon>Pleuronectiformes</taxon>
        <taxon>Pleuronectoidei</taxon>
        <taxon>Scophthalmidae</taxon>
        <taxon>Scophthalmus</taxon>
    </lineage>
</organism>
<evidence type="ECO:0000313" key="2">
    <source>
        <dbReference type="Proteomes" id="UP000438429"/>
    </source>
</evidence>
<protein>
    <submittedName>
        <fullName evidence="1">Uncharacterized protein</fullName>
    </submittedName>
</protein>
<sequence length="345" mass="39135">MEEGSREGREIRVHVEGTKSSKVMRVTACKPVRRTMAATDIRSAQVESAVCCPDAMLLSDSVFHKRHHHSSVPHIYFYLLRGPCQNISKLDVTLSTSVPSFAHDTGPIRQLIILKSSADIQNISTVPALVSDGFTRSQCLHMKRALLIGDRFLCKFRSTLPHQEFAENNNSMEQKREKDMNNKWTIMGIALSDEQLRFSAELSPIRKNFETKFAVCQCFMFEPDIDPAAPDARAVMTSVFAQKMLCVHPANYGSNNNVDISSIFVCFLESPKICDQMAKNWCYHEERYEKDFSLKGNWLVSGFASCQILRREQMREQARHITDQMTAAGGPREQLVVAEEINHNI</sequence>
<gene>
    <name evidence="1" type="ORF">F2P81_008962</name>
</gene>
<name>A0A6A4T2B8_SCOMX</name>
<proteinExistence type="predicted"/>
<comment type="caution">
    <text evidence="1">The sequence shown here is derived from an EMBL/GenBank/DDBJ whole genome shotgun (WGS) entry which is preliminary data.</text>
</comment>
<accession>A0A6A4T2B8</accession>
<evidence type="ECO:0000313" key="1">
    <source>
        <dbReference type="EMBL" id="KAF0038478.1"/>
    </source>
</evidence>
<dbReference type="AlphaFoldDB" id="A0A6A4T2B8"/>